<keyword evidence="3" id="KW-0482">Metalloprotease</keyword>
<feature type="transmembrane region" description="Helical" evidence="1">
    <location>
        <begin position="126"/>
        <end position="150"/>
    </location>
</feature>
<feature type="transmembrane region" description="Helical" evidence="1">
    <location>
        <begin position="84"/>
        <end position="106"/>
    </location>
</feature>
<gene>
    <name evidence="3" type="ORF">LK996_00320</name>
</gene>
<comment type="caution">
    <text evidence="3">The sequence shown here is derived from an EMBL/GenBank/DDBJ whole genome shotgun (WGS) entry which is preliminary data.</text>
</comment>
<dbReference type="Proteomes" id="UP001165293">
    <property type="component" value="Unassembled WGS sequence"/>
</dbReference>
<dbReference type="InterPro" id="IPR042150">
    <property type="entry name" value="MmRce1-like"/>
</dbReference>
<evidence type="ECO:0000313" key="4">
    <source>
        <dbReference type="Proteomes" id="UP001165293"/>
    </source>
</evidence>
<dbReference type="Pfam" id="PF02517">
    <property type="entry name" value="Rce1-like"/>
    <property type="match status" value="1"/>
</dbReference>
<feature type="domain" description="CAAX prenyl protease 2/Lysostaphin resistance protein A-like" evidence="2">
    <location>
        <begin position="141"/>
        <end position="242"/>
    </location>
</feature>
<dbReference type="PANTHER" id="PTHR35797:SF1">
    <property type="entry name" value="PROTEASE"/>
    <property type="match status" value="1"/>
</dbReference>
<keyword evidence="3" id="KW-0378">Hydrolase</keyword>
<dbReference type="RefSeq" id="WP_230525185.1">
    <property type="nucleotide sequence ID" value="NZ_JAJGAK010000001.1"/>
</dbReference>
<feature type="transmembrane region" description="Helical" evidence="1">
    <location>
        <begin position="171"/>
        <end position="196"/>
    </location>
</feature>
<sequence length="302" mass="32696">MHVDRSFGRGTLAAFFVWLLVLSVPLWMLAWAWGSGAWAIPVPKAREWFVTAIMWCPGLAALIACATTRTSFGALGFRLPRAKWLGLAYLYPLAYLVIAYALIWGLQIGTFDASAFVADSEKKWSLTGAGAIAAGVLTTLTVGVLVEIGRSLGEEIGWRGLLSPALSQRRGLLFGGIASSLVWGLWHLPLLTAFGFGELPTWYAWLVFMLGILPVGFVCAWLRWRSRSVWPAVVVHSVHNALLYPLFDMNTTPAGTATAYATGETGFALASVNLVFALLVWRSTRNKGNIATSSATAPTSES</sequence>
<name>A0ABS8JD48_9GAMM</name>
<keyword evidence="1" id="KW-1133">Transmembrane helix</keyword>
<keyword evidence="1" id="KW-0812">Transmembrane</keyword>
<feature type="transmembrane region" description="Helical" evidence="1">
    <location>
        <begin position="48"/>
        <end position="72"/>
    </location>
</feature>
<evidence type="ECO:0000256" key="1">
    <source>
        <dbReference type="SAM" id="Phobius"/>
    </source>
</evidence>
<organism evidence="3 4">
    <name type="scientific">Noviluteimonas lactosilytica</name>
    <dbReference type="NCBI Taxonomy" id="2888523"/>
    <lineage>
        <taxon>Bacteria</taxon>
        <taxon>Pseudomonadati</taxon>
        <taxon>Pseudomonadota</taxon>
        <taxon>Gammaproteobacteria</taxon>
        <taxon>Lysobacterales</taxon>
        <taxon>Lysobacteraceae</taxon>
        <taxon>Noviluteimonas</taxon>
    </lineage>
</organism>
<proteinExistence type="predicted"/>
<evidence type="ECO:0000259" key="2">
    <source>
        <dbReference type="Pfam" id="PF02517"/>
    </source>
</evidence>
<protein>
    <submittedName>
        <fullName evidence="3">CPBP family intramembrane metalloprotease</fullName>
    </submittedName>
</protein>
<dbReference type="InterPro" id="IPR003675">
    <property type="entry name" value="Rce1/LyrA-like_dom"/>
</dbReference>
<reference evidence="3" key="1">
    <citation type="submission" date="2021-10" db="EMBL/GenBank/DDBJ databases">
        <authorList>
            <person name="Lyu M."/>
            <person name="Wang X."/>
            <person name="Meng X."/>
            <person name="Xu K."/>
        </authorList>
    </citation>
    <scope>NUCLEOTIDE SEQUENCE</scope>
    <source>
        <strain evidence="3">A6</strain>
    </source>
</reference>
<feature type="transmembrane region" description="Helical" evidence="1">
    <location>
        <begin position="202"/>
        <end position="222"/>
    </location>
</feature>
<dbReference type="EMBL" id="JAJGAK010000001">
    <property type="protein sequence ID" value="MCC8361531.1"/>
    <property type="molecule type" value="Genomic_DNA"/>
</dbReference>
<dbReference type="PANTHER" id="PTHR35797">
    <property type="entry name" value="PROTEASE-RELATED"/>
    <property type="match status" value="1"/>
</dbReference>
<keyword evidence="1" id="KW-0472">Membrane</keyword>
<feature type="transmembrane region" description="Helical" evidence="1">
    <location>
        <begin position="12"/>
        <end position="33"/>
    </location>
</feature>
<evidence type="ECO:0000313" key="3">
    <source>
        <dbReference type="EMBL" id="MCC8361531.1"/>
    </source>
</evidence>
<accession>A0ABS8JD48</accession>
<keyword evidence="4" id="KW-1185">Reference proteome</keyword>
<feature type="transmembrane region" description="Helical" evidence="1">
    <location>
        <begin position="259"/>
        <end position="281"/>
    </location>
</feature>
<keyword evidence="3" id="KW-0645">Protease</keyword>
<feature type="transmembrane region" description="Helical" evidence="1">
    <location>
        <begin position="229"/>
        <end position="247"/>
    </location>
</feature>
<dbReference type="GO" id="GO:0008237">
    <property type="term" value="F:metallopeptidase activity"/>
    <property type="evidence" value="ECO:0007669"/>
    <property type="project" value="UniProtKB-KW"/>
</dbReference>